<evidence type="ECO:0000256" key="1">
    <source>
        <dbReference type="SAM" id="MobiDB-lite"/>
    </source>
</evidence>
<dbReference type="RefSeq" id="WP_198322630.1">
    <property type="nucleotide sequence ID" value="NZ_CP104311.1"/>
</dbReference>
<reference evidence="2 3" key="1">
    <citation type="submission" date="2022-09" db="EMBL/GenBank/DDBJ databases">
        <authorList>
            <person name="Giprobiosintez L."/>
        </authorList>
    </citation>
    <scope>NUCLEOTIDE SEQUENCE [LARGE SCALE GENOMIC DNA]</scope>
    <source>
        <strain evidence="3">VKPM-B-12549 (GBS-15)</strain>
    </source>
</reference>
<dbReference type="EMBL" id="CP104311">
    <property type="protein sequence ID" value="WWF01672.1"/>
    <property type="molecule type" value="Genomic_DNA"/>
</dbReference>
<feature type="region of interest" description="Disordered" evidence="1">
    <location>
        <begin position="170"/>
        <end position="211"/>
    </location>
</feature>
<keyword evidence="3" id="KW-1185">Reference proteome</keyword>
<dbReference type="InterPro" id="IPR018648">
    <property type="entry name" value="DUF2076"/>
</dbReference>
<proteinExistence type="predicted"/>
<organism evidence="2 3">
    <name type="scientific">Methylococcus capsulatus</name>
    <dbReference type="NCBI Taxonomy" id="414"/>
    <lineage>
        <taxon>Bacteria</taxon>
        <taxon>Pseudomonadati</taxon>
        <taxon>Pseudomonadota</taxon>
        <taxon>Gammaproteobacteria</taxon>
        <taxon>Methylococcales</taxon>
        <taxon>Methylococcaceae</taxon>
        <taxon>Methylococcus</taxon>
    </lineage>
</organism>
<sequence>MNTEERQALERFLSQLTAIKGIEKNPEADRLIQDAVARQPDAAYLLIQRNLLLEKALENAKARIEELQRQPAPVNRSGGSFLGGDPWIQPSAPAGRAWDATPAGYRQPAPPPPSGTPGFLSNMASTAAGVVAGSFLFQGIESLIHGGQHDPWGASPGGHVTENTTINNYYGSDPAPSGADQDSWSDVDDSFLDTGYDFSDDGTGSGDDNWI</sequence>
<name>A0ABZ2F388_METCP</name>
<gene>
    <name evidence="2" type="ORF">N4J17_14570</name>
</gene>
<dbReference type="Pfam" id="PF09849">
    <property type="entry name" value="DUF2076"/>
    <property type="match status" value="1"/>
</dbReference>
<evidence type="ECO:0000313" key="2">
    <source>
        <dbReference type="EMBL" id="WWF01672.1"/>
    </source>
</evidence>
<accession>A0ABZ2F388</accession>
<evidence type="ECO:0000313" key="3">
    <source>
        <dbReference type="Proteomes" id="UP001359308"/>
    </source>
</evidence>
<protein>
    <submittedName>
        <fullName evidence="2">DUF2076 domain-containing protein</fullName>
    </submittedName>
</protein>
<dbReference type="Proteomes" id="UP001359308">
    <property type="component" value="Chromosome"/>
</dbReference>
<feature type="region of interest" description="Disordered" evidence="1">
    <location>
        <begin position="91"/>
        <end position="120"/>
    </location>
</feature>